<dbReference type="GO" id="GO:0043386">
    <property type="term" value="P:mycotoxin biosynthetic process"/>
    <property type="evidence" value="ECO:0007669"/>
    <property type="project" value="InterPro"/>
</dbReference>
<dbReference type="InterPro" id="IPR021765">
    <property type="entry name" value="UstYa-like"/>
</dbReference>
<evidence type="ECO:0000256" key="1">
    <source>
        <dbReference type="ARBA" id="ARBA00004685"/>
    </source>
</evidence>
<keyword evidence="4" id="KW-0812">Transmembrane</keyword>
<gene>
    <name evidence="5" type="ORF">CH35J_010907</name>
</gene>
<sequence>MLDTSASDDGRRSSSEDRPVDGYDTDAKETDLDRPLITNAPERRRRDKRYRRLPACLTVPWPFCVHLLLGVANIAFLLHTTRYLGVASPKPPYSPANDAASHFVLKQFEGVVEGTVTPYNGPPGQEVDKAWEELLRTAMFWITKDELEAAFGAGYNGFPIPGSDGLYLGGMTVGHELHCLTIASRYSETPCKQVRCCLALSASPSLLNSPSLSVIVTRLRQKEAFILKYVAHQSLRMCHADPTLYSIHWYTNRCGDKPDLSTMHVCRDWDALHGWARSRALDNMTLFPGHPLYGNGSCGVDGGPQEELKFRFAEDGRGVEIVGYDKTADGQ</sequence>
<evidence type="ECO:0000313" key="5">
    <source>
        <dbReference type="EMBL" id="TIC91792.1"/>
    </source>
</evidence>
<accession>A0A4T0VI62</accession>
<name>A0A4T0VI62_9PEZI</name>
<keyword evidence="4" id="KW-1133">Transmembrane helix</keyword>
<feature type="transmembrane region" description="Helical" evidence="4">
    <location>
        <begin position="53"/>
        <end position="78"/>
    </location>
</feature>
<dbReference type="Proteomes" id="UP000305883">
    <property type="component" value="Unassembled WGS sequence"/>
</dbReference>
<comment type="caution">
    <text evidence="5">The sequence shown here is derived from an EMBL/GenBank/DDBJ whole genome shotgun (WGS) entry which is preliminary data.</text>
</comment>
<comment type="pathway">
    <text evidence="1">Mycotoxin biosynthesis.</text>
</comment>
<evidence type="ECO:0000256" key="3">
    <source>
        <dbReference type="SAM" id="MobiDB-lite"/>
    </source>
</evidence>
<evidence type="ECO:0000256" key="4">
    <source>
        <dbReference type="SAM" id="Phobius"/>
    </source>
</evidence>
<feature type="region of interest" description="Disordered" evidence="3">
    <location>
        <begin position="1"/>
        <end position="43"/>
    </location>
</feature>
<dbReference type="OrthoDB" id="3687641at2759"/>
<evidence type="ECO:0000256" key="2">
    <source>
        <dbReference type="ARBA" id="ARBA00035112"/>
    </source>
</evidence>
<proteinExistence type="inferred from homology"/>
<evidence type="ECO:0000313" key="6">
    <source>
        <dbReference type="Proteomes" id="UP000305883"/>
    </source>
</evidence>
<keyword evidence="4" id="KW-0472">Membrane</keyword>
<feature type="compositionally biased region" description="Basic and acidic residues" evidence="3">
    <location>
        <begin position="8"/>
        <end position="34"/>
    </location>
</feature>
<reference evidence="5 6" key="1">
    <citation type="journal article" date="2019" name="Genome Biol. Evol.">
        <title>Genomic Plasticity Mediated by Transposable Elements in the Plant Pathogenic Fungus Colletotrichum higginsianum.</title>
        <authorList>
            <person name="Tsushima A."/>
            <person name="Gan P."/>
            <person name="Kumakura N."/>
            <person name="Narusaka M."/>
            <person name="Takano Y."/>
            <person name="Narusaka Y."/>
            <person name="Shirasu K."/>
        </authorList>
    </citation>
    <scope>NUCLEOTIDE SEQUENCE [LARGE SCALE GENOMIC DNA]</scope>
    <source>
        <strain evidence="5 6">MAFF305635-RFP</strain>
    </source>
</reference>
<dbReference type="PANTHER" id="PTHR33365">
    <property type="entry name" value="YALI0B05434P"/>
    <property type="match status" value="1"/>
</dbReference>
<organism evidence="5 6">
    <name type="scientific">Colletotrichum higginsianum</name>
    <dbReference type="NCBI Taxonomy" id="80884"/>
    <lineage>
        <taxon>Eukaryota</taxon>
        <taxon>Fungi</taxon>
        <taxon>Dikarya</taxon>
        <taxon>Ascomycota</taxon>
        <taxon>Pezizomycotina</taxon>
        <taxon>Sordariomycetes</taxon>
        <taxon>Hypocreomycetidae</taxon>
        <taxon>Glomerellales</taxon>
        <taxon>Glomerellaceae</taxon>
        <taxon>Colletotrichum</taxon>
        <taxon>Colletotrichum destructivum species complex</taxon>
    </lineage>
</organism>
<protein>
    <submittedName>
        <fullName evidence="5">Uncharacterized protein</fullName>
    </submittedName>
</protein>
<comment type="similarity">
    <text evidence="2">Belongs to the ustYa family.</text>
</comment>
<dbReference type="PANTHER" id="PTHR33365:SF4">
    <property type="entry name" value="CYCLOCHLOROTINE BIOSYNTHESIS PROTEIN O"/>
    <property type="match status" value="1"/>
</dbReference>
<dbReference type="Pfam" id="PF11807">
    <property type="entry name" value="UstYa"/>
    <property type="match status" value="2"/>
</dbReference>
<dbReference type="EMBL" id="MWPZ01000009">
    <property type="protein sequence ID" value="TIC91792.1"/>
    <property type="molecule type" value="Genomic_DNA"/>
</dbReference>
<dbReference type="AlphaFoldDB" id="A0A4T0VI62"/>